<evidence type="ECO:0000313" key="3">
    <source>
        <dbReference type="Proteomes" id="UP000648984"/>
    </source>
</evidence>
<dbReference type="Pfam" id="PF03009">
    <property type="entry name" value="GDPD"/>
    <property type="match status" value="1"/>
</dbReference>
<evidence type="ECO:0000313" key="2">
    <source>
        <dbReference type="EMBL" id="NMG76264.1"/>
    </source>
</evidence>
<dbReference type="SUPFAM" id="SSF51695">
    <property type="entry name" value="PLC-like phosphodiesterases"/>
    <property type="match status" value="1"/>
</dbReference>
<organism evidence="2 3">
    <name type="scientific">Aromatoleum diolicum</name>
    <dbReference type="NCBI Taxonomy" id="75796"/>
    <lineage>
        <taxon>Bacteria</taxon>
        <taxon>Pseudomonadati</taxon>
        <taxon>Pseudomonadota</taxon>
        <taxon>Betaproteobacteria</taxon>
        <taxon>Rhodocyclales</taxon>
        <taxon>Rhodocyclaceae</taxon>
        <taxon>Aromatoleum</taxon>
    </lineage>
</organism>
<gene>
    <name evidence="2" type="primary">ugpQ</name>
    <name evidence="2" type="ORF">GPA25_16005</name>
</gene>
<protein>
    <submittedName>
        <fullName evidence="2">Glycerophosphodiester phosphodiesterase</fullName>
        <ecNumber evidence="2">3.1.4.46</ecNumber>
    </submittedName>
</protein>
<proteinExistence type="predicted"/>
<dbReference type="RefSeq" id="WP_169261409.1">
    <property type="nucleotide sequence ID" value="NZ_WTVQ01000029.1"/>
</dbReference>
<accession>A0ABX1QCY4</accession>
<dbReference type="GO" id="GO:0008889">
    <property type="term" value="F:glycerophosphodiester phosphodiesterase activity"/>
    <property type="evidence" value="ECO:0007669"/>
    <property type="project" value="UniProtKB-EC"/>
</dbReference>
<dbReference type="EC" id="3.1.4.46" evidence="2"/>
<name>A0ABX1QCY4_9RHOO</name>
<dbReference type="PANTHER" id="PTHR46211:SF1">
    <property type="entry name" value="GLYCEROPHOSPHODIESTER PHOSPHODIESTERASE, CYTOPLASMIC"/>
    <property type="match status" value="1"/>
</dbReference>
<dbReference type="InterPro" id="IPR017946">
    <property type="entry name" value="PLC-like_Pdiesterase_TIM-brl"/>
</dbReference>
<dbReference type="InterPro" id="IPR030395">
    <property type="entry name" value="GP_PDE_dom"/>
</dbReference>
<dbReference type="CDD" id="cd08562">
    <property type="entry name" value="GDPD_EcUgpQ_like"/>
    <property type="match status" value="1"/>
</dbReference>
<dbReference type="EMBL" id="WTVQ01000029">
    <property type="protein sequence ID" value="NMG76264.1"/>
    <property type="molecule type" value="Genomic_DNA"/>
</dbReference>
<evidence type="ECO:0000259" key="1">
    <source>
        <dbReference type="PROSITE" id="PS51704"/>
    </source>
</evidence>
<keyword evidence="2" id="KW-0378">Hydrolase</keyword>
<dbReference type="PANTHER" id="PTHR46211">
    <property type="entry name" value="GLYCEROPHOSPHORYL DIESTER PHOSPHODIESTERASE"/>
    <property type="match status" value="1"/>
</dbReference>
<feature type="domain" description="GP-PDE" evidence="1">
    <location>
        <begin position="9"/>
        <end position="246"/>
    </location>
</feature>
<comment type="caution">
    <text evidence="2">The sequence shown here is derived from an EMBL/GenBank/DDBJ whole genome shotgun (WGS) entry which is preliminary data.</text>
</comment>
<dbReference type="Gene3D" id="3.20.20.190">
    <property type="entry name" value="Phosphatidylinositol (PI) phosphodiesterase"/>
    <property type="match status" value="1"/>
</dbReference>
<sequence>MPRHDWPLPAVLAHRCGGTLAPENTLAGLDAALGNACGGVEFDVMLSGSGSPVLIHDETLERTTNGRGPVADTPDEILRALDAGAWFDRRFAGEPLPTLEAAAARCKALGLAVNLEIKPSEGAEEATAEVVVRRARELWAGASELLLSSFSERALEVAATLAPELRRGLLVSAIPKDWQMRCRRLGVVALHVAHKHLDATNVAAVRDAGLWVVAYTVNDPLRARTLFEWGVDCVITDRPDIVRSLRP</sequence>
<dbReference type="Proteomes" id="UP000648984">
    <property type="component" value="Unassembled WGS sequence"/>
</dbReference>
<keyword evidence="3" id="KW-1185">Reference proteome</keyword>
<dbReference type="NCBIfam" id="NF006989">
    <property type="entry name" value="PRK09454.1"/>
    <property type="match status" value="1"/>
</dbReference>
<dbReference type="PROSITE" id="PS51704">
    <property type="entry name" value="GP_PDE"/>
    <property type="match status" value="1"/>
</dbReference>
<reference evidence="2 3" key="1">
    <citation type="submission" date="2019-12" db="EMBL/GenBank/DDBJ databases">
        <title>Comparative genomics gives insights into the taxonomy of the Azoarcus-Aromatoleum group and reveals separate origins of nif in the plant-associated Azoarcus and non-plant-associated Aromatoleum sub-groups.</title>
        <authorList>
            <person name="Lafos M."/>
            <person name="Maluk M."/>
            <person name="Batista M."/>
            <person name="Junghare M."/>
            <person name="Carmona M."/>
            <person name="Faoro H."/>
            <person name="Cruz L.M."/>
            <person name="Battistoni F."/>
            <person name="De Souza E."/>
            <person name="Pedrosa F."/>
            <person name="Chen W.-M."/>
            <person name="Poole P.S."/>
            <person name="Dixon R.A."/>
            <person name="James E.K."/>
        </authorList>
    </citation>
    <scope>NUCLEOTIDE SEQUENCE [LARGE SCALE GENOMIC DNA]</scope>
    <source>
        <strain evidence="2 3">22Lin</strain>
    </source>
</reference>